<dbReference type="CDD" id="cd00190">
    <property type="entry name" value="Tryp_SPc"/>
    <property type="match status" value="1"/>
</dbReference>
<name>J5JKA4_BEAB2</name>
<keyword evidence="7" id="KW-1185">Reference proteome</keyword>
<feature type="chain" id="PRO_5003784570" evidence="4">
    <location>
        <begin position="21"/>
        <end position="366"/>
    </location>
</feature>
<dbReference type="PROSITE" id="PS50240">
    <property type="entry name" value="TRYPSIN_DOM"/>
    <property type="match status" value="1"/>
</dbReference>
<dbReference type="SUPFAM" id="SSF50494">
    <property type="entry name" value="Trypsin-like serine proteases"/>
    <property type="match status" value="1"/>
</dbReference>
<evidence type="ECO:0000313" key="7">
    <source>
        <dbReference type="Proteomes" id="UP000002762"/>
    </source>
</evidence>
<dbReference type="PANTHER" id="PTHR24276:SF98">
    <property type="entry name" value="FI18310P1-RELATED"/>
    <property type="match status" value="1"/>
</dbReference>
<evidence type="ECO:0000256" key="3">
    <source>
        <dbReference type="RuleBase" id="RU363034"/>
    </source>
</evidence>
<proteinExistence type="inferred from homology"/>
<dbReference type="STRING" id="655819.J5JKA4"/>
<comment type="similarity">
    <text evidence="1">Belongs to the peptidase S1 family.</text>
</comment>
<dbReference type="PROSITE" id="PS00135">
    <property type="entry name" value="TRYPSIN_SER"/>
    <property type="match status" value="1"/>
</dbReference>
<accession>J5JKA4</accession>
<dbReference type="InterPro" id="IPR050430">
    <property type="entry name" value="Peptidase_S1"/>
</dbReference>
<dbReference type="OrthoDB" id="10525115at2759"/>
<evidence type="ECO:0000256" key="2">
    <source>
        <dbReference type="ARBA" id="ARBA00023157"/>
    </source>
</evidence>
<keyword evidence="2" id="KW-1015">Disulfide bond</keyword>
<dbReference type="GO" id="GO:0006508">
    <property type="term" value="P:proteolysis"/>
    <property type="evidence" value="ECO:0007669"/>
    <property type="project" value="UniProtKB-KW"/>
</dbReference>
<dbReference type="InterPro" id="IPR001314">
    <property type="entry name" value="Peptidase_S1A"/>
</dbReference>
<dbReference type="InterPro" id="IPR033116">
    <property type="entry name" value="TRYPSIN_SER"/>
</dbReference>
<feature type="signal peptide" evidence="4">
    <location>
        <begin position="1"/>
        <end position="20"/>
    </location>
</feature>
<keyword evidence="3" id="KW-0720">Serine protease</keyword>
<dbReference type="GeneID" id="19888286"/>
<dbReference type="EMBL" id="JH725162">
    <property type="protein sequence ID" value="EJP65863.1"/>
    <property type="molecule type" value="Genomic_DNA"/>
</dbReference>
<dbReference type="InterPro" id="IPR009003">
    <property type="entry name" value="Peptidase_S1_PA"/>
</dbReference>
<dbReference type="PROSITE" id="PS00134">
    <property type="entry name" value="TRYPSIN_HIS"/>
    <property type="match status" value="1"/>
</dbReference>
<evidence type="ECO:0000313" key="6">
    <source>
        <dbReference type="EMBL" id="EJP65863.1"/>
    </source>
</evidence>
<keyword evidence="3" id="KW-0378">Hydrolase</keyword>
<feature type="domain" description="Peptidase S1" evidence="5">
    <location>
        <begin position="27"/>
        <end position="251"/>
    </location>
</feature>
<evidence type="ECO:0000256" key="1">
    <source>
        <dbReference type="ARBA" id="ARBA00007664"/>
    </source>
</evidence>
<dbReference type="InterPro" id="IPR001254">
    <property type="entry name" value="Trypsin_dom"/>
</dbReference>
<dbReference type="AlphaFoldDB" id="J5JKA4"/>
<evidence type="ECO:0000259" key="5">
    <source>
        <dbReference type="PROSITE" id="PS50240"/>
    </source>
</evidence>
<dbReference type="InterPro" id="IPR018114">
    <property type="entry name" value="TRYPSIN_HIS"/>
</dbReference>
<keyword evidence="3" id="KW-0645">Protease</keyword>
<dbReference type="SMART" id="SM00020">
    <property type="entry name" value="Tryp_SPc"/>
    <property type="match status" value="1"/>
</dbReference>
<sequence length="366" mass="39180">MVGNAFHLFVIALCAVLAAAGAIDRRIIGAENATENEFPSIVSIQNAGSHICGGTLLDNTTVLTAAHCTNSRKPLGTGRYSVRAGTLDSQAGGVVAAVASITSHPAYTRRRFNRKVYSVNDVALLKLFDSDRRERKNSLCDATAGWLDSCSKLHCDCRGLSSSENVAATTLAKVLIPIRPSQDCAALSGTEDIICAGAKGKDTALGDSGGPLIDPNTGHLIDVIVSGYTDFSEGVYAKTSSYIPFINENLGWTEQSTKSPKPLGQQVEEHCGRCGNDKAACLEAAARCEAEVKPDAVAPLHLECIDRLQACEGSKIETCLAYAKACQYNKEFPLRDLGQLVECIESADEEVRDLDEFEKVLWGHIR</sequence>
<reference evidence="6 7" key="1">
    <citation type="journal article" date="2012" name="Sci. Rep.">
        <title>Genomic perspectives on the evolution of fungal entomopathogenicity in Beauveria bassiana.</title>
        <authorList>
            <person name="Xiao G."/>
            <person name="Ying S.H."/>
            <person name="Zheng P."/>
            <person name="Wang Z.L."/>
            <person name="Zhang S."/>
            <person name="Xie X.Q."/>
            <person name="Shang Y."/>
            <person name="St Leger R.J."/>
            <person name="Zhao G.P."/>
            <person name="Wang C."/>
            <person name="Feng M.G."/>
        </authorList>
    </citation>
    <scope>NUCLEOTIDE SEQUENCE [LARGE SCALE GENOMIC DNA]</scope>
    <source>
        <strain evidence="6 7">ARSEF 2860</strain>
    </source>
</reference>
<organism evidence="6 7">
    <name type="scientific">Beauveria bassiana (strain ARSEF 2860)</name>
    <name type="common">White muscardine disease fungus</name>
    <name type="synonym">Tritirachium shiotae</name>
    <dbReference type="NCBI Taxonomy" id="655819"/>
    <lineage>
        <taxon>Eukaryota</taxon>
        <taxon>Fungi</taxon>
        <taxon>Dikarya</taxon>
        <taxon>Ascomycota</taxon>
        <taxon>Pezizomycotina</taxon>
        <taxon>Sordariomycetes</taxon>
        <taxon>Hypocreomycetidae</taxon>
        <taxon>Hypocreales</taxon>
        <taxon>Cordycipitaceae</taxon>
        <taxon>Beauveria</taxon>
    </lineage>
</organism>
<protein>
    <submittedName>
        <fullName evidence="6">Trypsin-like protein</fullName>
    </submittedName>
</protein>
<dbReference type="RefSeq" id="XP_008598593.1">
    <property type="nucleotide sequence ID" value="XM_008600371.1"/>
</dbReference>
<dbReference type="PANTHER" id="PTHR24276">
    <property type="entry name" value="POLYSERASE-RELATED"/>
    <property type="match status" value="1"/>
</dbReference>
<gene>
    <name evidence="6" type="ORF">BBA_05274</name>
</gene>
<evidence type="ECO:0000256" key="4">
    <source>
        <dbReference type="SAM" id="SignalP"/>
    </source>
</evidence>
<keyword evidence="4" id="KW-0732">Signal</keyword>
<dbReference type="Gene3D" id="2.40.10.10">
    <property type="entry name" value="Trypsin-like serine proteases"/>
    <property type="match status" value="1"/>
</dbReference>
<dbReference type="Pfam" id="PF00089">
    <property type="entry name" value="Trypsin"/>
    <property type="match status" value="1"/>
</dbReference>
<dbReference type="HOGENOM" id="CLU_006842_7_5_1"/>
<dbReference type="GO" id="GO:0004252">
    <property type="term" value="F:serine-type endopeptidase activity"/>
    <property type="evidence" value="ECO:0007669"/>
    <property type="project" value="InterPro"/>
</dbReference>
<dbReference type="PRINTS" id="PR00722">
    <property type="entry name" value="CHYMOTRYPSIN"/>
</dbReference>
<dbReference type="InParanoid" id="J5JKA4"/>
<dbReference type="InterPro" id="IPR043504">
    <property type="entry name" value="Peptidase_S1_PA_chymotrypsin"/>
</dbReference>
<dbReference type="Proteomes" id="UP000002762">
    <property type="component" value="Unassembled WGS sequence"/>
</dbReference>